<comment type="caution">
    <text evidence="2">The sequence shown here is derived from an EMBL/GenBank/DDBJ whole genome shotgun (WGS) entry which is preliminary data.</text>
</comment>
<name>A0A565AWN2_9BRAS</name>
<dbReference type="EMBL" id="CABITT030000002">
    <property type="protein sequence ID" value="VVA93826.1"/>
    <property type="molecule type" value="Genomic_DNA"/>
</dbReference>
<sequence>MSSSEDAVKKSDHVLLGGGNQEPDQTLNLQSTTCCIPDDCLNKTKDTEVVVLDDDDDLPAVFNDNTEEHDQILAVCQSFCVTDKSALPADNFEGLDNELDMDIDQLIDYDSTFLDDWVSEYTLQEDGAFVLPTSFDERYICQL</sequence>
<reference evidence="2" key="1">
    <citation type="submission" date="2019-07" db="EMBL/GenBank/DDBJ databases">
        <authorList>
            <person name="Dittberner H."/>
        </authorList>
    </citation>
    <scope>NUCLEOTIDE SEQUENCE [LARGE SCALE GENOMIC DNA]</scope>
</reference>
<evidence type="ECO:0000313" key="2">
    <source>
        <dbReference type="EMBL" id="VVA93826.1"/>
    </source>
</evidence>
<feature type="region of interest" description="Disordered" evidence="1">
    <location>
        <begin position="1"/>
        <end position="23"/>
    </location>
</feature>
<organism evidence="2 3">
    <name type="scientific">Arabis nemorensis</name>
    <dbReference type="NCBI Taxonomy" id="586526"/>
    <lineage>
        <taxon>Eukaryota</taxon>
        <taxon>Viridiplantae</taxon>
        <taxon>Streptophyta</taxon>
        <taxon>Embryophyta</taxon>
        <taxon>Tracheophyta</taxon>
        <taxon>Spermatophyta</taxon>
        <taxon>Magnoliopsida</taxon>
        <taxon>eudicotyledons</taxon>
        <taxon>Gunneridae</taxon>
        <taxon>Pentapetalae</taxon>
        <taxon>rosids</taxon>
        <taxon>malvids</taxon>
        <taxon>Brassicales</taxon>
        <taxon>Brassicaceae</taxon>
        <taxon>Arabideae</taxon>
        <taxon>Arabis</taxon>
    </lineage>
</organism>
<evidence type="ECO:0000256" key="1">
    <source>
        <dbReference type="SAM" id="MobiDB-lite"/>
    </source>
</evidence>
<keyword evidence="3" id="KW-1185">Reference proteome</keyword>
<proteinExistence type="predicted"/>
<accession>A0A565AWN2</accession>
<dbReference type="AlphaFoldDB" id="A0A565AWN2"/>
<gene>
    <name evidence="2" type="ORF">ANE_LOCUS4271</name>
</gene>
<evidence type="ECO:0000313" key="3">
    <source>
        <dbReference type="Proteomes" id="UP000489600"/>
    </source>
</evidence>
<feature type="compositionally biased region" description="Basic and acidic residues" evidence="1">
    <location>
        <begin position="1"/>
        <end position="13"/>
    </location>
</feature>
<dbReference type="Proteomes" id="UP000489600">
    <property type="component" value="Unassembled WGS sequence"/>
</dbReference>
<protein>
    <submittedName>
        <fullName evidence="2">Uncharacterized protein</fullName>
    </submittedName>
</protein>